<evidence type="ECO:0000256" key="1">
    <source>
        <dbReference type="SAM" id="MobiDB-lite"/>
    </source>
</evidence>
<accession>A0A1H5LCV2</accession>
<feature type="region of interest" description="Disordered" evidence="1">
    <location>
        <begin position="1"/>
        <end position="20"/>
    </location>
</feature>
<name>A0A1H5LCV2_9MICC</name>
<feature type="compositionally biased region" description="Polar residues" evidence="1">
    <location>
        <begin position="1"/>
        <end position="13"/>
    </location>
</feature>
<sequence length="359" mass="38547">MVTTSHKPQLGTSDRQDHRHVADPPARALLNSVMHVADAVHALRSRIASATGAVPTVVAYRGYGTTKWVRVLARVVLTGKSGGATSGTVRGWQSFTSVPIRYSHVDVEIDGVTHSVQADSGGLVDVVLEASLPPGWHTIILRSASAAPAQAHIQILEPEATFGIVSDIDDTVMVTALPRPLLALWNTLVLSERARTPTPGMAVLLDRVVAQHPGAPVLYLSTGAWNVAPALARFLARNLYPDGVLLLTDWGPTRRHWFRSGREHKLGNLKRLAQEFPGVRWLLVGDDGQHDPEIYAEFVRTHAEQTAAVAIRQLSTGEALLAGGRTHEGTLASDHNAVPWVSAPDGAGLAKQLKDHGVL</sequence>
<dbReference type="PANTHER" id="PTHR28208">
    <property type="entry name" value="PHOSPHATIDATE PHOSPHATASE APP1"/>
    <property type="match status" value="1"/>
</dbReference>
<dbReference type="RefSeq" id="WP_074711773.1">
    <property type="nucleotide sequence ID" value="NZ_FNTV01000001.1"/>
</dbReference>
<dbReference type="InterPro" id="IPR019236">
    <property type="entry name" value="APP1_cat"/>
</dbReference>
<gene>
    <name evidence="3" type="ORF">SAMN04489740_2407</name>
</gene>
<feature type="domain" description="Phosphatidate phosphatase APP1 catalytic" evidence="2">
    <location>
        <begin position="162"/>
        <end position="313"/>
    </location>
</feature>
<organism evidence="3 4">
    <name type="scientific">Arthrobacter alpinus</name>
    <dbReference type="NCBI Taxonomy" id="656366"/>
    <lineage>
        <taxon>Bacteria</taxon>
        <taxon>Bacillati</taxon>
        <taxon>Actinomycetota</taxon>
        <taxon>Actinomycetes</taxon>
        <taxon>Micrococcales</taxon>
        <taxon>Micrococcaceae</taxon>
        <taxon>Arthrobacter</taxon>
    </lineage>
</organism>
<protein>
    <submittedName>
        <fullName evidence="3">Phosphatidate phosphatase APP1</fullName>
    </submittedName>
</protein>
<dbReference type="InterPro" id="IPR052935">
    <property type="entry name" value="Mg2+_PAP"/>
</dbReference>
<reference evidence="3 4" key="1">
    <citation type="submission" date="2016-10" db="EMBL/GenBank/DDBJ databases">
        <authorList>
            <person name="de Groot N.N."/>
        </authorList>
    </citation>
    <scope>NUCLEOTIDE SEQUENCE [LARGE SCALE GENOMIC DNA]</scope>
    <source>
        <strain evidence="3 4">DSM 22274</strain>
    </source>
</reference>
<dbReference type="PANTHER" id="PTHR28208:SF3">
    <property type="entry name" value="PHOSPHATIDATE PHOSPHATASE APP1"/>
    <property type="match status" value="1"/>
</dbReference>
<dbReference type="Pfam" id="PF09949">
    <property type="entry name" value="APP1_cat"/>
    <property type="match status" value="1"/>
</dbReference>
<evidence type="ECO:0000313" key="3">
    <source>
        <dbReference type="EMBL" id="SEE74892.1"/>
    </source>
</evidence>
<evidence type="ECO:0000259" key="2">
    <source>
        <dbReference type="Pfam" id="PF09949"/>
    </source>
</evidence>
<dbReference type="Proteomes" id="UP000182725">
    <property type="component" value="Unassembled WGS sequence"/>
</dbReference>
<dbReference type="GO" id="GO:0008195">
    <property type="term" value="F:phosphatidate phosphatase activity"/>
    <property type="evidence" value="ECO:0007669"/>
    <property type="project" value="InterPro"/>
</dbReference>
<dbReference type="EMBL" id="FNTV01000001">
    <property type="protein sequence ID" value="SEE74892.1"/>
    <property type="molecule type" value="Genomic_DNA"/>
</dbReference>
<evidence type="ECO:0000313" key="4">
    <source>
        <dbReference type="Proteomes" id="UP000182725"/>
    </source>
</evidence>
<proteinExistence type="predicted"/>
<dbReference type="AlphaFoldDB" id="A0A1H5LCV2"/>